<keyword evidence="7 11" id="KW-0653">Protein transport</keyword>
<evidence type="ECO:0000256" key="7">
    <source>
        <dbReference type="ARBA" id="ARBA00022927"/>
    </source>
</evidence>
<dbReference type="GO" id="GO:0015450">
    <property type="term" value="F:protein-transporting ATPase activity"/>
    <property type="evidence" value="ECO:0007669"/>
    <property type="project" value="UniProtKB-UniRule"/>
</dbReference>
<comment type="subcellular location">
    <subcellularLocation>
        <location evidence="1 11">Cell membrane</location>
        <topology evidence="1 11">Multi-pass membrane protein</topology>
    </subcellularLocation>
</comment>
<dbReference type="GO" id="GO:0043952">
    <property type="term" value="P:protein transport by the Sec complex"/>
    <property type="evidence" value="ECO:0007669"/>
    <property type="project" value="TreeGrafter"/>
</dbReference>
<keyword evidence="5 11" id="KW-1003">Cell membrane</keyword>
<reference evidence="14" key="1">
    <citation type="submission" date="2019-02" db="EMBL/GenBank/DDBJ databases">
        <authorList>
            <person name="Gruber-Vodicka R. H."/>
            <person name="Seah K. B. B."/>
        </authorList>
    </citation>
    <scope>NUCLEOTIDE SEQUENCE</scope>
    <source>
        <strain evidence="14">BECK_BY19</strain>
        <strain evidence="13">BECK_BY8</strain>
    </source>
</reference>
<dbReference type="EMBL" id="CAADGD010000269">
    <property type="protein sequence ID" value="VFK73737.1"/>
    <property type="molecule type" value="Genomic_DNA"/>
</dbReference>
<evidence type="ECO:0000256" key="5">
    <source>
        <dbReference type="ARBA" id="ARBA00022475"/>
    </source>
</evidence>
<evidence type="ECO:0000256" key="12">
    <source>
        <dbReference type="SAM" id="MobiDB-lite"/>
    </source>
</evidence>
<dbReference type="InterPro" id="IPR004692">
    <property type="entry name" value="SecG"/>
</dbReference>
<comment type="similarity">
    <text evidence="2 11">Belongs to the SecG family.</text>
</comment>
<evidence type="ECO:0000256" key="2">
    <source>
        <dbReference type="ARBA" id="ARBA00008445"/>
    </source>
</evidence>
<evidence type="ECO:0000256" key="11">
    <source>
        <dbReference type="RuleBase" id="RU365087"/>
    </source>
</evidence>
<feature type="compositionally biased region" description="Basic and acidic residues" evidence="12">
    <location>
        <begin position="155"/>
        <end position="164"/>
    </location>
</feature>
<evidence type="ECO:0000256" key="9">
    <source>
        <dbReference type="ARBA" id="ARBA00023010"/>
    </source>
</evidence>
<dbReference type="PANTHER" id="PTHR34182">
    <property type="entry name" value="PROTEIN-EXPORT MEMBRANE PROTEIN SECG"/>
    <property type="match status" value="1"/>
</dbReference>
<dbReference type="GO" id="GO:0009306">
    <property type="term" value="P:protein secretion"/>
    <property type="evidence" value="ECO:0007669"/>
    <property type="project" value="UniProtKB-UniRule"/>
</dbReference>
<evidence type="ECO:0000256" key="3">
    <source>
        <dbReference type="ARBA" id="ARBA00017876"/>
    </source>
</evidence>
<sequence>MQQFFMVIHVLTALAIIGLVLIQHGRGADAGAAFGSGASGTMFGSRGPATFLARITTILAATFFLTSVALAYIASHSLERESVVERARKDEPPTLPVEEEISIPPPPVATNASESQENPDIKPKPKSAMDQPAVNGKDAPPASPEPSESGASESKSSDQKPSDQ</sequence>
<keyword evidence="4 11" id="KW-0813">Transport</keyword>
<comment type="caution">
    <text evidence="11">Lacks conserved residue(s) required for the propagation of feature annotation.</text>
</comment>
<keyword evidence="8 11" id="KW-1133">Transmembrane helix</keyword>
<feature type="compositionally biased region" description="Low complexity" evidence="12">
    <location>
        <begin position="145"/>
        <end position="154"/>
    </location>
</feature>
<evidence type="ECO:0000313" key="13">
    <source>
        <dbReference type="EMBL" id="VFK68845.1"/>
    </source>
</evidence>
<dbReference type="Pfam" id="PF03840">
    <property type="entry name" value="SecG"/>
    <property type="match status" value="1"/>
</dbReference>
<dbReference type="PRINTS" id="PR01651">
    <property type="entry name" value="SECGEXPORT"/>
</dbReference>
<keyword evidence="10 11" id="KW-0472">Membrane</keyword>
<feature type="region of interest" description="Disordered" evidence="12">
    <location>
        <begin position="81"/>
        <end position="164"/>
    </location>
</feature>
<dbReference type="EMBL" id="CAADFZ010000278">
    <property type="protein sequence ID" value="VFK68845.1"/>
    <property type="molecule type" value="Genomic_DNA"/>
</dbReference>
<evidence type="ECO:0000313" key="14">
    <source>
        <dbReference type="EMBL" id="VFK73737.1"/>
    </source>
</evidence>
<evidence type="ECO:0000256" key="10">
    <source>
        <dbReference type="ARBA" id="ARBA00023136"/>
    </source>
</evidence>
<accession>A0A451B674</accession>
<comment type="function">
    <text evidence="11">Involved in protein export. Participates in an early event of protein translocation.</text>
</comment>
<feature type="compositionally biased region" description="Basic and acidic residues" evidence="12">
    <location>
        <begin position="81"/>
        <end position="92"/>
    </location>
</feature>
<protein>
    <recommendedName>
        <fullName evidence="3 11">Protein-export membrane protein SecG</fullName>
    </recommendedName>
</protein>
<dbReference type="NCBIfam" id="TIGR00810">
    <property type="entry name" value="secG"/>
    <property type="match status" value="1"/>
</dbReference>
<evidence type="ECO:0000256" key="8">
    <source>
        <dbReference type="ARBA" id="ARBA00022989"/>
    </source>
</evidence>
<evidence type="ECO:0000256" key="6">
    <source>
        <dbReference type="ARBA" id="ARBA00022692"/>
    </source>
</evidence>
<proteinExistence type="inferred from homology"/>
<dbReference type="PANTHER" id="PTHR34182:SF1">
    <property type="entry name" value="PROTEIN-EXPORT MEMBRANE PROTEIN SECG"/>
    <property type="match status" value="1"/>
</dbReference>
<evidence type="ECO:0000256" key="1">
    <source>
        <dbReference type="ARBA" id="ARBA00004651"/>
    </source>
</evidence>
<dbReference type="AlphaFoldDB" id="A0A451B674"/>
<dbReference type="GO" id="GO:0005886">
    <property type="term" value="C:plasma membrane"/>
    <property type="evidence" value="ECO:0007669"/>
    <property type="project" value="UniProtKB-SubCell"/>
</dbReference>
<gene>
    <name evidence="13" type="ORF">BECKUNK1418G_GA0071005_12782</name>
    <name evidence="14" type="ORF">BECKUNK1418H_GA0071006_12692</name>
</gene>
<organism evidence="14">
    <name type="scientific">Candidatus Kentrum sp. UNK</name>
    <dbReference type="NCBI Taxonomy" id="2126344"/>
    <lineage>
        <taxon>Bacteria</taxon>
        <taxon>Pseudomonadati</taxon>
        <taxon>Pseudomonadota</taxon>
        <taxon>Gammaproteobacteria</taxon>
        <taxon>Candidatus Kentrum</taxon>
    </lineage>
</organism>
<feature type="transmembrane region" description="Helical" evidence="11">
    <location>
        <begin position="51"/>
        <end position="73"/>
    </location>
</feature>
<keyword evidence="6 11" id="KW-0812">Transmembrane</keyword>
<keyword evidence="9 11" id="KW-0811">Translocation</keyword>
<name>A0A451B674_9GAMM</name>
<dbReference type="GO" id="GO:0065002">
    <property type="term" value="P:intracellular protein transmembrane transport"/>
    <property type="evidence" value="ECO:0007669"/>
    <property type="project" value="TreeGrafter"/>
</dbReference>
<evidence type="ECO:0000256" key="4">
    <source>
        <dbReference type="ARBA" id="ARBA00022448"/>
    </source>
</evidence>